<evidence type="ECO:0000313" key="1">
    <source>
        <dbReference type="EMBL" id="MFI6497131.1"/>
    </source>
</evidence>
<sequence length="84" mass="9427">MKTITVEYNDVSIATIEHRLNEQETVLSMGNRRYPVTLTDRARLLEALHIADKLSASVVAWRGDIVAALQKLDADQFARENATT</sequence>
<accession>A0ABW7YMK7</accession>
<dbReference type="RefSeq" id="WP_397079768.1">
    <property type="nucleotide sequence ID" value="NZ_JBITGY010000002.1"/>
</dbReference>
<protein>
    <submittedName>
        <fullName evidence="1">Uncharacterized protein</fullName>
    </submittedName>
</protein>
<keyword evidence="2" id="KW-1185">Reference proteome</keyword>
<name>A0ABW7YMK7_9ACTN</name>
<reference evidence="1 2" key="1">
    <citation type="submission" date="2024-10" db="EMBL/GenBank/DDBJ databases">
        <title>The Natural Products Discovery Center: Release of the First 8490 Sequenced Strains for Exploring Actinobacteria Biosynthetic Diversity.</title>
        <authorList>
            <person name="Kalkreuter E."/>
            <person name="Kautsar S.A."/>
            <person name="Yang D."/>
            <person name="Bader C.D."/>
            <person name="Teijaro C.N."/>
            <person name="Fluegel L."/>
            <person name="Davis C.M."/>
            <person name="Simpson J.R."/>
            <person name="Lauterbach L."/>
            <person name="Steele A.D."/>
            <person name="Gui C."/>
            <person name="Meng S."/>
            <person name="Li G."/>
            <person name="Viehrig K."/>
            <person name="Ye F."/>
            <person name="Su P."/>
            <person name="Kiefer A.F."/>
            <person name="Nichols A."/>
            <person name="Cepeda A.J."/>
            <person name="Yan W."/>
            <person name="Fan B."/>
            <person name="Jiang Y."/>
            <person name="Adhikari A."/>
            <person name="Zheng C.-J."/>
            <person name="Schuster L."/>
            <person name="Cowan T.M."/>
            <person name="Smanski M.J."/>
            <person name="Chevrette M.G."/>
            <person name="De Carvalho L.P.S."/>
            <person name="Shen B."/>
        </authorList>
    </citation>
    <scope>NUCLEOTIDE SEQUENCE [LARGE SCALE GENOMIC DNA]</scope>
    <source>
        <strain evidence="1 2">NPDC050545</strain>
    </source>
</reference>
<dbReference type="EMBL" id="JBITGY010000002">
    <property type="protein sequence ID" value="MFI6497131.1"/>
    <property type="molecule type" value="Genomic_DNA"/>
</dbReference>
<comment type="caution">
    <text evidence="1">The sequence shown here is derived from an EMBL/GenBank/DDBJ whole genome shotgun (WGS) entry which is preliminary data.</text>
</comment>
<dbReference type="Proteomes" id="UP001612741">
    <property type="component" value="Unassembled WGS sequence"/>
</dbReference>
<organism evidence="1 2">
    <name type="scientific">Nonomuraea typhae</name>
    <dbReference type="NCBI Taxonomy" id="2603600"/>
    <lineage>
        <taxon>Bacteria</taxon>
        <taxon>Bacillati</taxon>
        <taxon>Actinomycetota</taxon>
        <taxon>Actinomycetes</taxon>
        <taxon>Streptosporangiales</taxon>
        <taxon>Streptosporangiaceae</taxon>
        <taxon>Nonomuraea</taxon>
    </lineage>
</organism>
<evidence type="ECO:0000313" key="2">
    <source>
        <dbReference type="Proteomes" id="UP001612741"/>
    </source>
</evidence>
<gene>
    <name evidence="1" type="ORF">ACIBG2_07105</name>
</gene>
<proteinExistence type="predicted"/>